<evidence type="ECO:0000313" key="3">
    <source>
        <dbReference type="Proteomes" id="UP000827092"/>
    </source>
</evidence>
<accession>A0AAV6UFB8</accession>
<dbReference type="EMBL" id="JAFNEN010000449">
    <property type="protein sequence ID" value="KAG8182766.1"/>
    <property type="molecule type" value="Genomic_DNA"/>
</dbReference>
<gene>
    <name evidence="2" type="ORF">JTE90_023402</name>
</gene>
<evidence type="ECO:0000313" key="2">
    <source>
        <dbReference type="EMBL" id="KAG8182766.1"/>
    </source>
</evidence>
<dbReference type="Proteomes" id="UP000827092">
    <property type="component" value="Unassembled WGS sequence"/>
</dbReference>
<reference evidence="2 3" key="1">
    <citation type="journal article" date="2022" name="Nat. Ecol. Evol.">
        <title>A masculinizing supergene underlies an exaggerated male reproductive morph in a spider.</title>
        <authorList>
            <person name="Hendrickx F."/>
            <person name="De Corte Z."/>
            <person name="Sonet G."/>
            <person name="Van Belleghem S.M."/>
            <person name="Kostlbacher S."/>
            <person name="Vangestel C."/>
        </authorList>
    </citation>
    <scope>NUCLEOTIDE SEQUENCE [LARGE SCALE GENOMIC DNA]</scope>
    <source>
        <strain evidence="2">W744_W776</strain>
    </source>
</reference>
<protein>
    <recommendedName>
        <fullName evidence="1">DUF6570 domain-containing protein</fullName>
    </recommendedName>
</protein>
<organism evidence="2 3">
    <name type="scientific">Oedothorax gibbosus</name>
    <dbReference type="NCBI Taxonomy" id="931172"/>
    <lineage>
        <taxon>Eukaryota</taxon>
        <taxon>Metazoa</taxon>
        <taxon>Ecdysozoa</taxon>
        <taxon>Arthropoda</taxon>
        <taxon>Chelicerata</taxon>
        <taxon>Arachnida</taxon>
        <taxon>Araneae</taxon>
        <taxon>Araneomorphae</taxon>
        <taxon>Entelegynae</taxon>
        <taxon>Araneoidea</taxon>
        <taxon>Linyphiidae</taxon>
        <taxon>Erigoninae</taxon>
        <taxon>Oedothorax</taxon>
    </lineage>
</organism>
<name>A0AAV6UFB8_9ARAC</name>
<dbReference type="InterPro" id="IPR046700">
    <property type="entry name" value="DUF6570"/>
</dbReference>
<keyword evidence="3" id="KW-1185">Reference proteome</keyword>
<comment type="caution">
    <text evidence="2">The sequence shown here is derived from an EMBL/GenBank/DDBJ whole genome shotgun (WGS) entry which is preliminary data.</text>
</comment>
<evidence type="ECO:0000259" key="1">
    <source>
        <dbReference type="Pfam" id="PF20209"/>
    </source>
</evidence>
<proteinExistence type="predicted"/>
<feature type="domain" description="DUF6570" evidence="1">
    <location>
        <begin position="265"/>
        <end position="351"/>
    </location>
</feature>
<dbReference type="AlphaFoldDB" id="A0AAV6UFB8"/>
<dbReference type="Pfam" id="PF20209">
    <property type="entry name" value="DUF6570"/>
    <property type="match status" value="1"/>
</dbReference>
<sequence>MERNEVQSEDAILTADKLIKWAVAARKQHVKMLRCKLHSVRSKFEVVLIKSELCTNVEEKYKSLTGKSLHTCSSEPFYVEPTYKDFTDRNFPIAVDVDGKCYNLFNTATKGNLSKKWKCNPNICNISEQETLSCRISTIMQTNKSINEIQEAICTSDVDSLQVFSEEYTKIGNSFVVHGVKYLNEDDISAKYHKGLMSLKRRITDTPSHICMSCHKLHYKRDVKDMRKLRIPLDGDMWKKVAKFVNDHGLPSEYICTYCLAYFRRQKMPPTCLVNELYIEPVPEAISSLNYHVKLWIHRAKAFQTVIKMETVSCKNKPRSFLNQKVVGRTFHLPLPLKKTLERLPKPEQSIITDQEVYEIVRGIPTNQKKLWQSLLRDTEAQFDANFLEIGEQEDNSGECDVHMDEFKEAVMKSVKQKRPDDMNAELSSRAIHKKTLMMTTIRI</sequence>